<evidence type="ECO:0000256" key="5">
    <source>
        <dbReference type="ARBA" id="ARBA00022840"/>
    </source>
</evidence>
<feature type="transmembrane region" description="Helical" evidence="8">
    <location>
        <begin position="148"/>
        <end position="171"/>
    </location>
</feature>
<dbReference type="CDD" id="cd18544">
    <property type="entry name" value="ABC_6TM_TmrA_like"/>
    <property type="match status" value="1"/>
</dbReference>
<evidence type="ECO:0000313" key="12">
    <source>
        <dbReference type="Proteomes" id="UP000001175"/>
    </source>
</evidence>
<dbReference type="Proteomes" id="UP000001175">
    <property type="component" value="Chromosome"/>
</dbReference>
<dbReference type="KEGG" id="syc:syc0755_d"/>
<evidence type="ECO:0000256" key="2">
    <source>
        <dbReference type="ARBA" id="ARBA00022448"/>
    </source>
</evidence>
<evidence type="ECO:0000256" key="3">
    <source>
        <dbReference type="ARBA" id="ARBA00022692"/>
    </source>
</evidence>
<dbReference type="InterPro" id="IPR003439">
    <property type="entry name" value="ABC_transporter-like_ATP-bd"/>
</dbReference>
<evidence type="ECO:0000256" key="4">
    <source>
        <dbReference type="ARBA" id="ARBA00022741"/>
    </source>
</evidence>
<dbReference type="PANTHER" id="PTHR43394">
    <property type="entry name" value="ATP-DEPENDENT PERMEASE MDL1, MITOCHONDRIAL"/>
    <property type="match status" value="1"/>
</dbReference>
<dbReference type="Pfam" id="PF00664">
    <property type="entry name" value="ABC_membrane"/>
    <property type="match status" value="1"/>
</dbReference>
<sequence>MLALLRRWDDWSLLSRLLPYLGRHKRLLIGSLILLVPLALAGAVQPMLVGQAISVLQNKPTWEMLQGMSRSQGLNLLSLALLATIVVRLAFRGVQGYYVQEVGQRVTADIRQDLFQHVTALAVRFFDRTPVGKLVTRLTNDVEALGEVFSTGAIGILSDIVSLLAIAIAMFWLQWQLALLLTVLLPPTTAVILYFQRRYRKANYRAREELSNLNASLQENMVGIGIVQSFRREAYNAQQFRVANQRYLEAVDRTIFHDSAISATLEWISLAAIAAVLWLGSFLVLQDQMNFGLLAAFILYSQRLFDPLRQLAEKFTSIQAGFTAIERIVDIFNEPIEIRDAAQTQQLSLETSQSGEIHFENVWFGYKPDEPVIQNLNITIQPGQKVALVGPTGAGKSTIIRLLCRLYEPTQGRILIDGIDIRNLPQVELRRHLGVILQDGFLFAGDVSSNITLGEPYDQEAVQAAARRTNVATLIESLPQGYATPLRERGTNLSGGQRQLLAFARVAIRDPKVLILDEATANLDVGTEALVQEALDDLLSDRTAIIIAHRLSTIRNADRILVLRQGQLIEDGSHDVLMARNGLYTSLYRLQSLGAEVA</sequence>
<feature type="domain" description="ABC transmembrane type-1" evidence="10">
    <location>
        <begin position="29"/>
        <end position="320"/>
    </location>
</feature>
<gene>
    <name evidence="11" type="ordered locus">syc0755_d</name>
</gene>
<feature type="transmembrane region" description="Helical" evidence="8">
    <location>
        <begin position="177"/>
        <end position="195"/>
    </location>
</feature>
<organism evidence="11 12">
    <name type="scientific">Synechococcus sp. (strain ATCC 27144 / PCC 6301 / SAUG 1402/1)</name>
    <name type="common">Anacystis nidulans</name>
    <dbReference type="NCBI Taxonomy" id="269084"/>
    <lineage>
        <taxon>Bacteria</taxon>
        <taxon>Bacillati</taxon>
        <taxon>Cyanobacteriota</taxon>
        <taxon>Cyanophyceae</taxon>
        <taxon>Synechococcales</taxon>
        <taxon>Synechococcaceae</taxon>
        <taxon>Synechococcus</taxon>
    </lineage>
</organism>
<dbReference type="PANTHER" id="PTHR43394:SF1">
    <property type="entry name" value="ATP-BINDING CASSETTE SUB-FAMILY B MEMBER 10, MITOCHONDRIAL"/>
    <property type="match status" value="1"/>
</dbReference>
<evidence type="ECO:0000256" key="1">
    <source>
        <dbReference type="ARBA" id="ARBA00004651"/>
    </source>
</evidence>
<dbReference type="Gene3D" id="3.40.50.300">
    <property type="entry name" value="P-loop containing nucleotide triphosphate hydrolases"/>
    <property type="match status" value="1"/>
</dbReference>
<dbReference type="GO" id="GO:0016887">
    <property type="term" value="F:ATP hydrolysis activity"/>
    <property type="evidence" value="ECO:0007669"/>
    <property type="project" value="InterPro"/>
</dbReference>
<keyword evidence="4" id="KW-0547">Nucleotide-binding</keyword>
<reference evidence="11 12" key="1">
    <citation type="journal article" date="2007" name="Photosyn. Res.">
        <title>Complete nucleotide sequence of the freshwater unicellular cyanobacterium Synechococcus elongatus PCC 6301 chromosome: gene content and organization.</title>
        <authorList>
            <person name="Sugita C."/>
            <person name="Ogata K."/>
            <person name="Shikata M."/>
            <person name="Jikuya H."/>
            <person name="Takano J."/>
            <person name="Furumichi M."/>
            <person name="Kanehisa M."/>
            <person name="Omata T."/>
            <person name="Sugiura M."/>
            <person name="Sugita M."/>
        </authorList>
    </citation>
    <scope>NUCLEOTIDE SEQUENCE [LARGE SCALE GENOMIC DNA]</scope>
    <source>
        <strain evidence="12">ATCC 27144 / PCC 6301 / SAUG 1402/1</strain>
    </source>
</reference>
<feature type="transmembrane region" description="Helical" evidence="8">
    <location>
        <begin position="27"/>
        <end position="53"/>
    </location>
</feature>
<dbReference type="EMBL" id="AP008231">
    <property type="protein sequence ID" value="BAD78945.1"/>
    <property type="molecule type" value="Genomic_DNA"/>
</dbReference>
<dbReference type="InterPro" id="IPR027417">
    <property type="entry name" value="P-loop_NTPase"/>
</dbReference>
<evidence type="ECO:0000256" key="6">
    <source>
        <dbReference type="ARBA" id="ARBA00022989"/>
    </source>
</evidence>
<evidence type="ECO:0000256" key="7">
    <source>
        <dbReference type="ARBA" id="ARBA00023136"/>
    </source>
</evidence>
<dbReference type="eggNOG" id="COG1132">
    <property type="taxonomic scope" value="Bacteria"/>
</dbReference>
<dbReference type="RefSeq" id="WP_011243067.1">
    <property type="nucleotide sequence ID" value="NC_006576.1"/>
</dbReference>
<keyword evidence="6 8" id="KW-1133">Transmembrane helix</keyword>
<keyword evidence="7 8" id="KW-0472">Membrane</keyword>
<dbReference type="GO" id="GO:0015421">
    <property type="term" value="F:ABC-type oligopeptide transporter activity"/>
    <property type="evidence" value="ECO:0007669"/>
    <property type="project" value="TreeGrafter"/>
</dbReference>
<dbReference type="CDD" id="cd03254">
    <property type="entry name" value="ABCC_Glucan_exporter_like"/>
    <property type="match status" value="1"/>
</dbReference>
<evidence type="ECO:0000256" key="8">
    <source>
        <dbReference type="SAM" id="Phobius"/>
    </source>
</evidence>
<dbReference type="Gene3D" id="1.20.1560.10">
    <property type="entry name" value="ABC transporter type 1, transmembrane domain"/>
    <property type="match status" value="1"/>
</dbReference>
<comment type="subcellular location">
    <subcellularLocation>
        <location evidence="1">Cell membrane</location>
        <topology evidence="1">Multi-pass membrane protein</topology>
    </subcellularLocation>
</comment>
<dbReference type="SUPFAM" id="SSF52540">
    <property type="entry name" value="P-loop containing nucleoside triphosphate hydrolases"/>
    <property type="match status" value="1"/>
</dbReference>
<dbReference type="InterPro" id="IPR017871">
    <property type="entry name" value="ABC_transporter-like_CS"/>
</dbReference>
<dbReference type="GO" id="GO:0005524">
    <property type="term" value="F:ATP binding"/>
    <property type="evidence" value="ECO:0007669"/>
    <property type="project" value="UniProtKB-KW"/>
</dbReference>
<dbReference type="SUPFAM" id="SSF90123">
    <property type="entry name" value="ABC transporter transmembrane region"/>
    <property type="match status" value="1"/>
</dbReference>
<evidence type="ECO:0000259" key="10">
    <source>
        <dbReference type="PROSITE" id="PS50929"/>
    </source>
</evidence>
<dbReference type="FunFam" id="3.40.50.300:FF:000287">
    <property type="entry name" value="Multidrug ABC transporter ATP-binding protein"/>
    <property type="match status" value="1"/>
</dbReference>
<feature type="transmembrane region" description="Helical" evidence="8">
    <location>
        <begin position="263"/>
        <end position="283"/>
    </location>
</feature>
<name>A0A0H3K764_SYNP6</name>
<evidence type="ECO:0000259" key="9">
    <source>
        <dbReference type="PROSITE" id="PS50893"/>
    </source>
</evidence>
<evidence type="ECO:0000313" key="11">
    <source>
        <dbReference type="EMBL" id="BAD78945.1"/>
    </source>
</evidence>
<dbReference type="InterPro" id="IPR036640">
    <property type="entry name" value="ABC1_TM_sf"/>
</dbReference>
<dbReference type="PROSITE" id="PS00211">
    <property type="entry name" value="ABC_TRANSPORTER_1"/>
    <property type="match status" value="1"/>
</dbReference>
<protein>
    <submittedName>
        <fullName evidence="11">ATP-binding protein of ABC transporter</fullName>
    </submittedName>
</protein>
<dbReference type="InterPro" id="IPR039421">
    <property type="entry name" value="Type_1_exporter"/>
</dbReference>
<dbReference type="AlphaFoldDB" id="A0A0H3K764"/>
<keyword evidence="3 8" id="KW-0812">Transmembrane</keyword>
<dbReference type="GO" id="GO:0005886">
    <property type="term" value="C:plasma membrane"/>
    <property type="evidence" value="ECO:0007669"/>
    <property type="project" value="UniProtKB-SubCell"/>
</dbReference>
<keyword evidence="2" id="KW-0813">Transport</keyword>
<dbReference type="PROSITE" id="PS50893">
    <property type="entry name" value="ABC_TRANSPORTER_2"/>
    <property type="match status" value="1"/>
</dbReference>
<keyword evidence="5 11" id="KW-0067">ATP-binding</keyword>
<dbReference type="InterPro" id="IPR003593">
    <property type="entry name" value="AAA+_ATPase"/>
</dbReference>
<dbReference type="InterPro" id="IPR011527">
    <property type="entry name" value="ABC1_TM_dom"/>
</dbReference>
<dbReference type="SMART" id="SM00382">
    <property type="entry name" value="AAA"/>
    <property type="match status" value="1"/>
</dbReference>
<feature type="transmembrane region" description="Helical" evidence="8">
    <location>
        <begin position="73"/>
        <end position="91"/>
    </location>
</feature>
<feature type="domain" description="ABC transporter" evidence="9">
    <location>
        <begin position="357"/>
        <end position="590"/>
    </location>
</feature>
<proteinExistence type="predicted"/>
<dbReference type="Pfam" id="PF00005">
    <property type="entry name" value="ABC_tran"/>
    <property type="match status" value="1"/>
</dbReference>
<dbReference type="PROSITE" id="PS50929">
    <property type="entry name" value="ABC_TM1F"/>
    <property type="match status" value="1"/>
</dbReference>
<accession>A0A0H3K764</accession>